<organism evidence="3 4">
    <name type="scientific">Ruminiclostridium papyrosolvens DSM 2782</name>
    <dbReference type="NCBI Taxonomy" id="588581"/>
    <lineage>
        <taxon>Bacteria</taxon>
        <taxon>Bacillati</taxon>
        <taxon>Bacillota</taxon>
        <taxon>Clostridia</taxon>
        <taxon>Eubacteriales</taxon>
        <taxon>Oscillospiraceae</taxon>
        <taxon>Ruminiclostridium</taxon>
    </lineage>
</organism>
<dbReference type="EMBL" id="ACXX02000001">
    <property type="protein sequence ID" value="EGD49739.1"/>
    <property type="molecule type" value="Genomic_DNA"/>
</dbReference>
<feature type="chain" id="PRO_5039395435" description="Outer membrane efflux protein" evidence="2">
    <location>
        <begin position="27"/>
        <end position="407"/>
    </location>
</feature>
<accession>F1T8E1</accession>
<dbReference type="Proteomes" id="UP000003860">
    <property type="component" value="Unassembled WGS sequence"/>
</dbReference>
<feature type="signal peptide" evidence="2">
    <location>
        <begin position="1"/>
        <end position="26"/>
    </location>
</feature>
<keyword evidence="4" id="KW-1185">Reference proteome</keyword>
<reference evidence="3" key="1">
    <citation type="submission" date="2009-07" db="EMBL/GenBank/DDBJ databases">
        <authorList>
            <consortium name="US DOE Joint Genome Institute (JGI-PGF)"/>
            <person name="Lucas S."/>
            <person name="Copeland A."/>
            <person name="Lapidus A."/>
            <person name="Glavina del Rio T."/>
            <person name="Tice H."/>
            <person name="Bruce D."/>
            <person name="Goodwin L."/>
            <person name="Pitluck S."/>
            <person name="Larimer F."/>
            <person name="Land M.L."/>
            <person name="Mouttaki H."/>
            <person name="He Z."/>
            <person name="Zhou J."/>
            <person name="Hemme C.L."/>
        </authorList>
    </citation>
    <scope>NUCLEOTIDE SEQUENCE [LARGE SCALE GENOMIC DNA]</scope>
    <source>
        <strain evidence="3">DSM 2782</strain>
    </source>
</reference>
<dbReference type="AlphaFoldDB" id="F1T8E1"/>
<sequence length="407" mass="46743">MLIKKLCTVFLALSLMTAAISTAAAASVVSLGNWSMGDSFNLVYGTGNSVKYTYGEIQNLYLNNYYNVQSTEMDIENSNLLYQKYSLEFDKINNDIVNIKKLIDQNKDAAEYQKQLADLTAQKSEMYSNKENSIITYNNSSVYRNIQRTAQLSLFRDDIYNMKLLYEKGLVQKTMAEYARLQGNSEEINKSKDMAFQSDIDLHNADYDYYISQQELLTQQVNTNTENVLSSSAMDTTKAVTISVPVASIRAIPLKNFSEVEKSFYLNDYKNMQMGEKVRILDGKISILKEYYKDSSNEIKLAVNEKKQAELEARKWLIQRRALLQNYYSQYKSKYYEVNIKEKKANALYQKYIILLNKYNYKLATELSLKEAEVNYKIAAQEAWDSLCGYVEALGKIEKAISGNINP</sequence>
<name>F1T8E1_9FIRM</name>
<dbReference type="STRING" id="588581.Cpap_4181"/>
<dbReference type="RefSeq" id="WP_004616655.1">
    <property type="nucleotide sequence ID" value="NZ_ACXX02000001.1"/>
</dbReference>
<evidence type="ECO:0000256" key="2">
    <source>
        <dbReference type="SAM" id="SignalP"/>
    </source>
</evidence>
<reference evidence="3" key="2">
    <citation type="submission" date="2011-01" db="EMBL/GenBank/DDBJ databases">
        <title>The Non-contiguous Finished genome of Clostridium papyrosolvens.</title>
        <authorList>
            <person name="Lucas S."/>
            <person name="Copeland A."/>
            <person name="Lapidus A."/>
            <person name="Cheng J.-F."/>
            <person name="Goodwin L."/>
            <person name="Pitluck S."/>
            <person name="Misra M."/>
            <person name="Chertkov O."/>
            <person name="Detter J.C."/>
            <person name="Han C."/>
            <person name="Tapia R."/>
            <person name="Land M."/>
            <person name="Hauser L."/>
            <person name="Kyrpides N."/>
            <person name="Ivanova N."/>
            <person name="Pagani I."/>
            <person name="Mouttaki H."/>
            <person name="He Z."/>
            <person name="Zhou J."/>
            <person name="Hemme C.L."/>
            <person name="Woyke T."/>
        </authorList>
    </citation>
    <scope>NUCLEOTIDE SEQUENCE [LARGE SCALE GENOMIC DNA]</scope>
    <source>
        <strain evidence="3">DSM 2782</strain>
    </source>
</reference>
<evidence type="ECO:0000313" key="4">
    <source>
        <dbReference type="Proteomes" id="UP000003860"/>
    </source>
</evidence>
<dbReference type="OrthoDB" id="1737750at2"/>
<evidence type="ECO:0008006" key="5">
    <source>
        <dbReference type="Google" id="ProtNLM"/>
    </source>
</evidence>
<keyword evidence="1" id="KW-0175">Coiled coil</keyword>
<feature type="coiled-coil region" evidence="1">
    <location>
        <begin position="292"/>
        <end position="326"/>
    </location>
</feature>
<proteinExistence type="predicted"/>
<comment type="caution">
    <text evidence="3">The sequence shown here is derived from an EMBL/GenBank/DDBJ whole genome shotgun (WGS) entry which is preliminary data.</text>
</comment>
<evidence type="ECO:0000256" key="1">
    <source>
        <dbReference type="SAM" id="Coils"/>
    </source>
</evidence>
<gene>
    <name evidence="3" type="ORF">Cpap_4181</name>
</gene>
<protein>
    <recommendedName>
        <fullName evidence="5">Outer membrane efflux protein</fullName>
    </recommendedName>
</protein>
<evidence type="ECO:0000313" key="3">
    <source>
        <dbReference type="EMBL" id="EGD49739.1"/>
    </source>
</evidence>
<dbReference type="eggNOG" id="ENOG5033SU3">
    <property type="taxonomic scope" value="Bacteria"/>
</dbReference>
<keyword evidence="2" id="KW-0732">Signal</keyword>
<feature type="coiled-coil region" evidence="1">
    <location>
        <begin position="102"/>
        <end position="129"/>
    </location>
</feature>